<dbReference type="GO" id="GO:0005737">
    <property type="term" value="C:cytoplasm"/>
    <property type="evidence" value="ECO:0007669"/>
    <property type="project" value="UniProtKB-SubCell"/>
</dbReference>
<dbReference type="PROSITE" id="PS51186">
    <property type="entry name" value="GNAT"/>
    <property type="match status" value="1"/>
</dbReference>
<feature type="domain" description="N-acetyltransferase" evidence="6">
    <location>
        <begin position="3"/>
        <end position="147"/>
    </location>
</feature>
<sequence>MGLEIREAVITDVEDIIEFEKDCFEHPWGEQSIFGELINNKSFYIVFYEGEDVIAFGGYQDIVGQGHITTMGVREDKRGLGYGKKLLSLIVEHAFRKDIKEMTLEVRESNITAINLYESMGFKIYGKRKNYYADNHEDAYIMWRFDI</sequence>
<dbReference type="GO" id="GO:0008999">
    <property type="term" value="F:protein-N-terminal-alanine acetyltransferase activity"/>
    <property type="evidence" value="ECO:0007669"/>
    <property type="project" value="UniProtKB-EC"/>
</dbReference>
<dbReference type="EMBL" id="QUSM01000002">
    <property type="protein sequence ID" value="RGD75315.1"/>
    <property type="molecule type" value="Genomic_DNA"/>
</dbReference>
<dbReference type="InterPro" id="IPR050680">
    <property type="entry name" value="YpeA/RimI_acetyltransf"/>
</dbReference>
<dbReference type="SUPFAM" id="SSF55729">
    <property type="entry name" value="Acyl-CoA N-acyltransferases (Nat)"/>
    <property type="match status" value="1"/>
</dbReference>
<keyword evidence="4" id="KW-0012">Acyltransferase</keyword>
<evidence type="ECO:0000256" key="2">
    <source>
        <dbReference type="ARBA" id="ARBA00022490"/>
    </source>
</evidence>
<comment type="function">
    <text evidence="5">Acetylates the N-terminal alanine of ribosomal protein bS18.</text>
</comment>
<proteinExistence type="inferred from homology"/>
<dbReference type="InterPro" id="IPR006464">
    <property type="entry name" value="AcTrfase_RimI/Ard1"/>
</dbReference>
<dbReference type="CDD" id="cd04301">
    <property type="entry name" value="NAT_SF"/>
    <property type="match status" value="1"/>
</dbReference>
<comment type="catalytic activity">
    <reaction evidence="5">
        <text>N-terminal L-alanyl-[ribosomal protein bS18] + acetyl-CoA = N-terminal N(alpha)-acetyl-L-alanyl-[ribosomal protein bS18] + CoA + H(+)</text>
        <dbReference type="Rhea" id="RHEA:43756"/>
        <dbReference type="Rhea" id="RHEA-COMP:10676"/>
        <dbReference type="Rhea" id="RHEA-COMP:10677"/>
        <dbReference type="ChEBI" id="CHEBI:15378"/>
        <dbReference type="ChEBI" id="CHEBI:57287"/>
        <dbReference type="ChEBI" id="CHEBI:57288"/>
        <dbReference type="ChEBI" id="CHEBI:64718"/>
        <dbReference type="ChEBI" id="CHEBI:83683"/>
        <dbReference type="EC" id="2.3.1.266"/>
    </reaction>
</comment>
<evidence type="ECO:0000256" key="4">
    <source>
        <dbReference type="ARBA" id="ARBA00023315"/>
    </source>
</evidence>
<organism evidence="7 8">
    <name type="scientific">Anaerofustis stercorihominis</name>
    <dbReference type="NCBI Taxonomy" id="214853"/>
    <lineage>
        <taxon>Bacteria</taxon>
        <taxon>Bacillati</taxon>
        <taxon>Bacillota</taxon>
        <taxon>Clostridia</taxon>
        <taxon>Eubacteriales</taxon>
        <taxon>Eubacteriaceae</taxon>
        <taxon>Anaerofustis</taxon>
    </lineage>
</organism>
<reference evidence="7 8" key="1">
    <citation type="submission" date="2018-08" db="EMBL/GenBank/DDBJ databases">
        <title>A genome reference for cultivated species of the human gut microbiota.</title>
        <authorList>
            <person name="Zou Y."/>
            <person name="Xue W."/>
            <person name="Luo G."/>
        </authorList>
    </citation>
    <scope>NUCLEOTIDE SEQUENCE [LARGE SCALE GENOMIC DNA]</scope>
    <source>
        <strain evidence="7 8">AM25-6</strain>
    </source>
</reference>
<evidence type="ECO:0000313" key="8">
    <source>
        <dbReference type="Proteomes" id="UP000261212"/>
    </source>
</evidence>
<accession>A0A3E3E226</accession>
<dbReference type="EC" id="2.3.1.266" evidence="5"/>
<name>A0A3E3E226_9FIRM</name>
<protein>
    <recommendedName>
        <fullName evidence="5">[Ribosomal protein bS18]-alanine N-acetyltransferase</fullName>
        <ecNumber evidence="5">2.3.1.266</ecNumber>
    </recommendedName>
</protein>
<comment type="similarity">
    <text evidence="1 5">Belongs to the acetyltransferase family. RimI subfamily.</text>
</comment>
<comment type="caution">
    <text evidence="7">The sequence shown here is derived from an EMBL/GenBank/DDBJ whole genome shotgun (WGS) entry which is preliminary data.</text>
</comment>
<dbReference type="InterPro" id="IPR016181">
    <property type="entry name" value="Acyl_CoA_acyltransferase"/>
</dbReference>
<dbReference type="NCBIfam" id="TIGR01575">
    <property type="entry name" value="rimI"/>
    <property type="match status" value="1"/>
</dbReference>
<dbReference type="GeneID" id="98000404"/>
<dbReference type="RefSeq" id="WP_007050079.1">
    <property type="nucleotide sequence ID" value="NZ_CABKNJ010000001.1"/>
</dbReference>
<evidence type="ECO:0000256" key="1">
    <source>
        <dbReference type="ARBA" id="ARBA00005395"/>
    </source>
</evidence>
<evidence type="ECO:0000259" key="6">
    <source>
        <dbReference type="PROSITE" id="PS51186"/>
    </source>
</evidence>
<dbReference type="PANTHER" id="PTHR43420:SF44">
    <property type="entry name" value="ACETYLTRANSFERASE YPEA"/>
    <property type="match status" value="1"/>
</dbReference>
<dbReference type="Proteomes" id="UP000261212">
    <property type="component" value="Unassembled WGS sequence"/>
</dbReference>
<dbReference type="Pfam" id="PF00583">
    <property type="entry name" value="Acetyltransf_1"/>
    <property type="match status" value="1"/>
</dbReference>
<dbReference type="InterPro" id="IPR000182">
    <property type="entry name" value="GNAT_dom"/>
</dbReference>
<evidence type="ECO:0000256" key="3">
    <source>
        <dbReference type="ARBA" id="ARBA00022679"/>
    </source>
</evidence>
<comment type="subcellular location">
    <subcellularLocation>
        <location evidence="5">Cytoplasm</location>
    </subcellularLocation>
</comment>
<gene>
    <name evidence="7" type="primary">rimI</name>
    <name evidence="7" type="ORF">DW687_03025</name>
</gene>
<dbReference type="PANTHER" id="PTHR43420">
    <property type="entry name" value="ACETYLTRANSFERASE"/>
    <property type="match status" value="1"/>
</dbReference>
<evidence type="ECO:0000313" key="7">
    <source>
        <dbReference type="EMBL" id="RGD75315.1"/>
    </source>
</evidence>
<keyword evidence="2 5" id="KW-0963">Cytoplasm</keyword>
<dbReference type="AlphaFoldDB" id="A0A3E3E226"/>
<dbReference type="Gene3D" id="3.40.630.30">
    <property type="match status" value="1"/>
</dbReference>
<evidence type="ECO:0000256" key="5">
    <source>
        <dbReference type="RuleBase" id="RU363094"/>
    </source>
</evidence>
<keyword evidence="3 7" id="KW-0808">Transferase</keyword>